<dbReference type="GO" id="GO:0004364">
    <property type="term" value="F:glutathione transferase activity"/>
    <property type="evidence" value="ECO:0007669"/>
    <property type="project" value="UniProtKB-EC"/>
</dbReference>
<evidence type="ECO:0000259" key="17">
    <source>
        <dbReference type="PROSITE" id="PS50404"/>
    </source>
</evidence>
<evidence type="ECO:0000256" key="3">
    <source>
        <dbReference type="ARBA" id="ARBA00004496"/>
    </source>
</evidence>
<organism evidence="19">
    <name type="scientific">Callorhinchus milii</name>
    <name type="common">Ghost shark</name>
    <dbReference type="NCBI Taxonomy" id="7868"/>
    <lineage>
        <taxon>Eukaryota</taxon>
        <taxon>Metazoa</taxon>
        <taxon>Chordata</taxon>
        <taxon>Craniata</taxon>
        <taxon>Vertebrata</taxon>
        <taxon>Chondrichthyes</taxon>
        <taxon>Holocephali</taxon>
        <taxon>Chimaeriformes</taxon>
        <taxon>Callorhinchidae</taxon>
        <taxon>Callorhinchus</taxon>
    </lineage>
</organism>
<dbReference type="InterPro" id="IPR034330">
    <property type="entry name" value="GST_Zeta_C"/>
</dbReference>
<evidence type="ECO:0000256" key="9">
    <source>
        <dbReference type="ARBA" id="ARBA00022679"/>
    </source>
</evidence>
<dbReference type="EC" id="5.2.1.2" evidence="7"/>
<evidence type="ECO:0000256" key="1">
    <source>
        <dbReference type="ARBA" id="ARBA00001622"/>
    </source>
</evidence>
<evidence type="ECO:0000256" key="4">
    <source>
        <dbReference type="ARBA" id="ARBA00004671"/>
    </source>
</evidence>
<evidence type="ECO:0000256" key="7">
    <source>
        <dbReference type="ARBA" id="ARBA00013199"/>
    </source>
</evidence>
<comment type="catalytic activity">
    <reaction evidence="13">
        <text>RX + glutathione = an S-substituted glutathione + a halide anion + H(+)</text>
        <dbReference type="Rhea" id="RHEA:16437"/>
        <dbReference type="ChEBI" id="CHEBI:15378"/>
        <dbReference type="ChEBI" id="CHEBI:16042"/>
        <dbReference type="ChEBI" id="CHEBI:17792"/>
        <dbReference type="ChEBI" id="CHEBI:57925"/>
        <dbReference type="ChEBI" id="CHEBI:90779"/>
        <dbReference type="EC" id="2.5.1.18"/>
    </reaction>
</comment>
<dbReference type="PROSITE" id="PS50404">
    <property type="entry name" value="GST_NTER"/>
    <property type="match status" value="1"/>
</dbReference>
<dbReference type="AlphaFoldDB" id="K4FSP9"/>
<dbReference type="PANTHER" id="PTHR42673">
    <property type="entry name" value="MALEYLACETOACETATE ISOMERASE"/>
    <property type="match status" value="1"/>
</dbReference>
<evidence type="ECO:0000313" key="19">
    <source>
        <dbReference type="EMBL" id="AFK11108.1"/>
    </source>
</evidence>
<dbReference type="UniPathway" id="UPA00139">
    <property type="reaction ID" value="UER00340"/>
</dbReference>
<dbReference type="SUPFAM" id="SSF47616">
    <property type="entry name" value="GST C-terminal domain-like"/>
    <property type="match status" value="1"/>
</dbReference>
<dbReference type="Pfam" id="PF02798">
    <property type="entry name" value="GST_N"/>
    <property type="match status" value="1"/>
</dbReference>
<comment type="catalytic activity">
    <reaction evidence="1">
        <text>4-maleylacetoacetate = 4-fumarylacetoacetate</text>
        <dbReference type="Rhea" id="RHEA:14817"/>
        <dbReference type="ChEBI" id="CHEBI:17105"/>
        <dbReference type="ChEBI" id="CHEBI:18034"/>
        <dbReference type="EC" id="5.2.1.2"/>
    </reaction>
</comment>
<dbReference type="PROSITE" id="PS50405">
    <property type="entry name" value="GST_CTER"/>
    <property type="match status" value="1"/>
</dbReference>
<dbReference type="EMBL" id="JX052880">
    <property type="protein sequence ID" value="AFK11108.1"/>
    <property type="molecule type" value="mRNA"/>
</dbReference>
<dbReference type="InterPro" id="IPR040079">
    <property type="entry name" value="Glutathione_S-Trfase"/>
</dbReference>
<dbReference type="SUPFAM" id="SSF52833">
    <property type="entry name" value="Thioredoxin-like"/>
    <property type="match status" value="1"/>
</dbReference>
<keyword evidence="10" id="KW-0828">Tyrosine catabolism</keyword>
<evidence type="ECO:0000256" key="5">
    <source>
        <dbReference type="ARBA" id="ARBA00010007"/>
    </source>
</evidence>
<feature type="domain" description="GST C-terminal" evidence="18">
    <location>
        <begin position="93"/>
        <end position="214"/>
    </location>
</feature>
<evidence type="ECO:0000256" key="13">
    <source>
        <dbReference type="ARBA" id="ARBA00047960"/>
    </source>
</evidence>
<dbReference type="InterPro" id="IPR005955">
    <property type="entry name" value="GST_Zeta"/>
</dbReference>
<evidence type="ECO:0000256" key="16">
    <source>
        <dbReference type="ARBA" id="ARBA00082080"/>
    </source>
</evidence>
<dbReference type="SFLD" id="SFLDG00358">
    <property type="entry name" value="Main_(cytGST)"/>
    <property type="match status" value="1"/>
</dbReference>
<comment type="cofactor">
    <cofactor evidence="2">
        <name>glutathione</name>
        <dbReference type="ChEBI" id="CHEBI:57925"/>
    </cofactor>
</comment>
<comment type="subcellular location">
    <subcellularLocation>
        <location evidence="3">Cytoplasm</location>
    </subcellularLocation>
</comment>
<dbReference type="FunFam" id="1.20.1050.10:FF:000010">
    <property type="entry name" value="Maleylacetoacetate isomerase isoform 1"/>
    <property type="match status" value="1"/>
</dbReference>
<dbReference type="GO" id="GO:0016034">
    <property type="term" value="F:maleylacetoacetate isomerase activity"/>
    <property type="evidence" value="ECO:0007669"/>
    <property type="project" value="UniProtKB-EC"/>
</dbReference>
<dbReference type="InterPro" id="IPR036282">
    <property type="entry name" value="Glutathione-S-Trfase_C_sf"/>
</dbReference>
<dbReference type="GO" id="GO:0006572">
    <property type="term" value="P:L-tyrosine catabolic process"/>
    <property type="evidence" value="ECO:0007669"/>
    <property type="project" value="UniProtKB-KW"/>
</dbReference>
<evidence type="ECO:0000256" key="11">
    <source>
        <dbReference type="ARBA" id="ARBA00023232"/>
    </source>
</evidence>
<evidence type="ECO:0000256" key="14">
    <source>
        <dbReference type="ARBA" id="ARBA00068155"/>
    </source>
</evidence>
<keyword evidence="8" id="KW-0963">Cytoplasm</keyword>
<keyword evidence="12" id="KW-0413">Isomerase</keyword>
<dbReference type="InterPro" id="IPR034333">
    <property type="entry name" value="GST_Zeta_N"/>
</dbReference>
<dbReference type="InterPro" id="IPR004045">
    <property type="entry name" value="Glutathione_S-Trfase_N"/>
</dbReference>
<evidence type="ECO:0000259" key="18">
    <source>
        <dbReference type="PROSITE" id="PS50405"/>
    </source>
</evidence>
<dbReference type="Gene3D" id="1.20.1050.10">
    <property type="match status" value="1"/>
</dbReference>
<evidence type="ECO:0000256" key="10">
    <source>
        <dbReference type="ARBA" id="ARBA00022878"/>
    </source>
</evidence>
<dbReference type="SFLD" id="SFLDS00019">
    <property type="entry name" value="Glutathione_Transferase_(cytos"/>
    <property type="match status" value="1"/>
</dbReference>
<comment type="pathway">
    <text evidence="4">Amino-acid degradation; L-phenylalanine degradation; acetoacetate and fumarate from L-phenylalanine: step 5/6.</text>
</comment>
<dbReference type="NCBIfam" id="TIGR01262">
    <property type="entry name" value="maiA"/>
    <property type="match status" value="1"/>
</dbReference>
<dbReference type="PANTHER" id="PTHR42673:SF4">
    <property type="entry name" value="MALEYLACETOACETATE ISOMERASE"/>
    <property type="match status" value="1"/>
</dbReference>
<dbReference type="GO" id="GO:0005739">
    <property type="term" value="C:mitochondrion"/>
    <property type="evidence" value="ECO:0007669"/>
    <property type="project" value="TreeGrafter"/>
</dbReference>
<dbReference type="Gene3D" id="3.40.30.10">
    <property type="entry name" value="Glutaredoxin"/>
    <property type="match status" value="1"/>
</dbReference>
<evidence type="ECO:0000256" key="12">
    <source>
        <dbReference type="ARBA" id="ARBA00023235"/>
    </source>
</evidence>
<dbReference type="EC" id="2.5.1.18" evidence="6"/>
<keyword evidence="11" id="KW-0585">Phenylalanine catabolism</keyword>
<evidence type="ECO:0000256" key="8">
    <source>
        <dbReference type="ARBA" id="ARBA00022490"/>
    </source>
</evidence>
<feature type="domain" description="GST N-terminal" evidence="17">
    <location>
        <begin position="5"/>
        <end position="88"/>
    </location>
</feature>
<dbReference type="InterPro" id="IPR010987">
    <property type="entry name" value="Glutathione-S-Trfase_C-like"/>
</dbReference>
<evidence type="ECO:0000256" key="6">
    <source>
        <dbReference type="ARBA" id="ARBA00012452"/>
    </source>
</evidence>
<evidence type="ECO:0000256" key="2">
    <source>
        <dbReference type="ARBA" id="ARBA00001955"/>
    </source>
</evidence>
<reference evidence="19" key="1">
    <citation type="journal article" date="2012" name="PLoS ONE">
        <title>Sequencing and Analysis of Full-Length cDNAs, 5'-ESTs and 3'-ESTs from a Cartilaginous Fish, the Elephant Shark (Callorhinchus milii).</title>
        <authorList>
            <person name="Tan Y.Y."/>
            <person name="Kodzius R."/>
            <person name="Tay B.H."/>
            <person name="Tay A."/>
            <person name="Brenner S."/>
            <person name="Venkatesh B."/>
        </authorList>
    </citation>
    <scope>NUCLEOTIDE SEQUENCE</scope>
    <source>
        <tissue evidence="19">Kidney</tissue>
    </source>
</reference>
<dbReference type="CDD" id="cd03191">
    <property type="entry name" value="GST_C_Zeta"/>
    <property type="match status" value="1"/>
</dbReference>
<comment type="similarity">
    <text evidence="5">Belongs to the GST superfamily. Zeta family.</text>
</comment>
<protein>
    <recommendedName>
        <fullName evidence="14">Maleylacetoacetate isomerase</fullName>
        <ecNumber evidence="6">2.5.1.18</ecNumber>
        <ecNumber evidence="7">5.2.1.2</ecNumber>
    </recommendedName>
    <alternativeName>
        <fullName evidence="16">GSTZ1-1</fullName>
    </alternativeName>
    <alternativeName>
        <fullName evidence="15">Glutathione S-transferase zeta 1</fullName>
    </alternativeName>
</protein>
<proteinExistence type="evidence at transcript level"/>
<sequence>MASGAKPVLYTYFRSSCSWRVRIALALKGIEYEQVAVHLVKDGGQQHAEEFKVVNPMRQVPALHIDGITISQSLAIIQYLDETRPGPQLLPQDSKKRAEVRMISDLIASGIQPLQNLAVLHRVGEEQQEAWAHDFIVQGFAALERVLQDTAGRCCVGDEVTMADMCLVPQVFNATRRFKVDMTPFPTIARINKALLELKAFKVSEPSCQPDTPAEQRA</sequence>
<dbReference type="InterPro" id="IPR036249">
    <property type="entry name" value="Thioredoxin-like_sf"/>
</dbReference>
<name>K4FSP9_CALMI</name>
<dbReference type="GO" id="GO:0006749">
    <property type="term" value="P:glutathione metabolic process"/>
    <property type="evidence" value="ECO:0007669"/>
    <property type="project" value="TreeGrafter"/>
</dbReference>
<keyword evidence="9 19" id="KW-0808">Transferase</keyword>
<dbReference type="FunFam" id="3.40.30.10:FF:000041">
    <property type="entry name" value="Maleylacetoacetate isomerase isoform 1"/>
    <property type="match status" value="1"/>
</dbReference>
<dbReference type="CDD" id="cd03042">
    <property type="entry name" value="GST_N_Zeta"/>
    <property type="match status" value="1"/>
</dbReference>
<accession>K4FSP9</accession>
<evidence type="ECO:0000256" key="15">
    <source>
        <dbReference type="ARBA" id="ARBA00080669"/>
    </source>
</evidence>
<dbReference type="GO" id="GO:0006559">
    <property type="term" value="P:L-phenylalanine catabolic process"/>
    <property type="evidence" value="ECO:0007669"/>
    <property type="project" value="UniProtKB-UniPathway"/>
</dbReference>